<dbReference type="RefSeq" id="WP_184135136.1">
    <property type="nucleotide sequence ID" value="NZ_JACHKT010000021.1"/>
</dbReference>
<evidence type="ECO:0000313" key="2">
    <source>
        <dbReference type="Proteomes" id="UP000524404"/>
    </source>
</evidence>
<dbReference type="EMBL" id="JACHKT010000021">
    <property type="protein sequence ID" value="MBB6004246.1"/>
    <property type="molecule type" value="Genomic_DNA"/>
</dbReference>
<dbReference type="Proteomes" id="UP000524404">
    <property type="component" value="Unassembled WGS sequence"/>
</dbReference>
<comment type="caution">
    <text evidence="1">The sequence shown here is derived from an EMBL/GenBank/DDBJ whole genome shotgun (WGS) entry which is preliminary data.</text>
</comment>
<evidence type="ECO:0000313" key="1">
    <source>
        <dbReference type="EMBL" id="MBB6004246.1"/>
    </source>
</evidence>
<name>A0A841EMW8_9BACT</name>
<reference evidence="1 2" key="1">
    <citation type="submission" date="2020-08" db="EMBL/GenBank/DDBJ databases">
        <title>Functional genomics of gut bacteria from endangered species of beetles.</title>
        <authorList>
            <person name="Carlos-Shanley C."/>
        </authorList>
    </citation>
    <scope>NUCLEOTIDE SEQUENCE [LARGE SCALE GENOMIC DNA]</scope>
    <source>
        <strain evidence="1 2">S00070</strain>
    </source>
</reference>
<accession>A0A841EMW8</accession>
<keyword evidence="2" id="KW-1185">Reference proteome</keyword>
<dbReference type="AlphaFoldDB" id="A0A841EMW8"/>
<organism evidence="1 2">
    <name type="scientific">Arcicella rosea</name>
    <dbReference type="NCBI Taxonomy" id="502909"/>
    <lineage>
        <taxon>Bacteria</taxon>
        <taxon>Pseudomonadati</taxon>
        <taxon>Bacteroidota</taxon>
        <taxon>Cytophagia</taxon>
        <taxon>Cytophagales</taxon>
        <taxon>Flectobacillaceae</taxon>
        <taxon>Arcicella</taxon>
    </lineage>
</organism>
<protein>
    <submittedName>
        <fullName evidence="1">Uncharacterized protein</fullName>
    </submittedName>
</protein>
<gene>
    <name evidence="1" type="ORF">HNP25_002909</name>
</gene>
<proteinExistence type="predicted"/>
<sequence length="78" mass="9039">MALQYISDTHGKTTAVVIPIKIWEIITDKYQDLKKLEGTFAQNKAIEPLEDIEKSLKEMQRVKKGKLLKKTFVDSFQK</sequence>